<dbReference type="EMBL" id="CP014504">
    <property type="protein sequence ID" value="AMP97545.1"/>
    <property type="molecule type" value="Genomic_DNA"/>
</dbReference>
<dbReference type="AlphaFoldDB" id="A0A127V8G4"/>
<evidence type="ECO:0000313" key="1">
    <source>
        <dbReference type="EMBL" id="AMP97545.1"/>
    </source>
</evidence>
<keyword evidence="2" id="KW-1185">Reference proteome</keyword>
<name>A0A127V8G4_9SPHI</name>
<dbReference type="KEGG" id="pcm:AY601_0594"/>
<proteinExistence type="predicted"/>
<organism evidence="1 2">
    <name type="scientific">Pedobacter cryoconitis</name>
    <dbReference type="NCBI Taxonomy" id="188932"/>
    <lineage>
        <taxon>Bacteria</taxon>
        <taxon>Pseudomonadati</taxon>
        <taxon>Bacteroidota</taxon>
        <taxon>Sphingobacteriia</taxon>
        <taxon>Sphingobacteriales</taxon>
        <taxon>Sphingobacteriaceae</taxon>
        <taxon>Pedobacter</taxon>
    </lineage>
</organism>
<gene>
    <name evidence="1" type="ORF">AY601_0594</name>
</gene>
<evidence type="ECO:0000313" key="2">
    <source>
        <dbReference type="Proteomes" id="UP000071561"/>
    </source>
</evidence>
<dbReference type="Proteomes" id="UP000071561">
    <property type="component" value="Chromosome"/>
</dbReference>
<dbReference type="PATRIC" id="fig|188932.3.peg.609"/>
<reference evidence="1 2" key="1">
    <citation type="submission" date="2016-03" db="EMBL/GenBank/DDBJ databases">
        <title>Complete genome sequence of Pedobacter cryoconitis PAMC 27485.</title>
        <authorList>
            <person name="Lee J."/>
            <person name="Kim O.-S."/>
        </authorList>
    </citation>
    <scope>NUCLEOTIDE SEQUENCE [LARGE SCALE GENOMIC DNA]</scope>
    <source>
        <strain evidence="1 2">PAMC 27485</strain>
    </source>
</reference>
<accession>A0A127V8G4</accession>
<protein>
    <submittedName>
        <fullName evidence="1">Uncharacterized protein</fullName>
    </submittedName>
</protein>
<dbReference type="RefSeq" id="WP_068396204.1">
    <property type="nucleotide sequence ID" value="NZ_CP014504.1"/>
</dbReference>
<sequence length="78" mass="9068">MRFILKCKKGKKPDLKKATVTLDIHGANLVDGSLFPVMVLIDLEETDLRSLKEELDQEWEIYPEKIYQVPSPRKVIKK</sequence>